<keyword evidence="3" id="KW-0442">Lipid degradation</keyword>
<dbReference type="AlphaFoldDB" id="A0A835UV76"/>
<keyword evidence="3" id="KW-0443">Lipid metabolism</keyword>
<keyword evidence="5" id="KW-1185">Reference proteome</keyword>
<protein>
    <recommendedName>
        <fullName evidence="6">Patatin</fullName>
    </recommendedName>
</protein>
<dbReference type="Gene3D" id="3.40.1090.10">
    <property type="entry name" value="Cytosolic phospholipase A2 catalytic domain"/>
    <property type="match status" value="1"/>
</dbReference>
<evidence type="ECO:0000313" key="5">
    <source>
        <dbReference type="Proteomes" id="UP000636800"/>
    </source>
</evidence>
<comment type="caution">
    <text evidence="4">The sequence shown here is derived from an EMBL/GenBank/DDBJ whole genome shotgun (WGS) entry which is preliminary data.</text>
</comment>
<dbReference type="OrthoDB" id="673374at2759"/>
<dbReference type="SUPFAM" id="SSF52151">
    <property type="entry name" value="FabD/lysophospholipase-like"/>
    <property type="match status" value="1"/>
</dbReference>
<dbReference type="InterPro" id="IPR016035">
    <property type="entry name" value="Acyl_Trfase/lysoPLipase"/>
</dbReference>
<name>A0A835UV76_VANPL</name>
<dbReference type="GO" id="GO:0016042">
    <property type="term" value="P:lipid catabolic process"/>
    <property type="evidence" value="ECO:0007669"/>
    <property type="project" value="UniProtKB-KW"/>
</dbReference>
<evidence type="ECO:0000256" key="3">
    <source>
        <dbReference type="ARBA" id="ARBA00022963"/>
    </source>
</evidence>
<gene>
    <name evidence="4" type="ORF">HPP92_013910</name>
</gene>
<accession>A0A835UV76</accession>
<evidence type="ECO:0008006" key="6">
    <source>
        <dbReference type="Google" id="ProtNLM"/>
    </source>
</evidence>
<evidence type="ECO:0000313" key="4">
    <source>
        <dbReference type="EMBL" id="KAG0477069.1"/>
    </source>
</evidence>
<sequence>MIRLEAKIRSAIADPDARISDVFDLIVGTGIGGILAAMITAADGPTGRPLFSARGRQFLRSRQRRSIPPPPGAQFCAAVGGRQVLRGWLEGVLREAFRGRSGRLLTLRGLLPPASDPVPRPQQLGPLLYSSRGGRGPVGEFRF</sequence>
<evidence type="ECO:0000256" key="2">
    <source>
        <dbReference type="ARBA" id="ARBA00022801"/>
    </source>
</evidence>
<proteinExistence type="inferred from homology"/>
<keyword evidence="2" id="KW-0378">Hydrolase</keyword>
<organism evidence="4 5">
    <name type="scientific">Vanilla planifolia</name>
    <name type="common">Vanilla</name>
    <dbReference type="NCBI Taxonomy" id="51239"/>
    <lineage>
        <taxon>Eukaryota</taxon>
        <taxon>Viridiplantae</taxon>
        <taxon>Streptophyta</taxon>
        <taxon>Embryophyta</taxon>
        <taxon>Tracheophyta</taxon>
        <taxon>Spermatophyta</taxon>
        <taxon>Magnoliopsida</taxon>
        <taxon>Liliopsida</taxon>
        <taxon>Asparagales</taxon>
        <taxon>Orchidaceae</taxon>
        <taxon>Vanilloideae</taxon>
        <taxon>Vanilleae</taxon>
        <taxon>Vanilla</taxon>
    </lineage>
</organism>
<evidence type="ECO:0000256" key="1">
    <source>
        <dbReference type="ARBA" id="ARBA00010240"/>
    </source>
</evidence>
<dbReference type="PANTHER" id="PTHR32241">
    <property type="entry name" value="PATATIN-LIKE PROTEIN 6"/>
    <property type="match status" value="1"/>
</dbReference>
<dbReference type="PANTHER" id="PTHR32241:SF13">
    <property type="entry name" value="INACTIVE PATATIN-LIKE PROTEIN 9-RELATED"/>
    <property type="match status" value="1"/>
</dbReference>
<dbReference type="Proteomes" id="UP000636800">
    <property type="component" value="Chromosome 6"/>
</dbReference>
<dbReference type="EMBL" id="JADCNL010000006">
    <property type="protein sequence ID" value="KAG0477069.1"/>
    <property type="molecule type" value="Genomic_DNA"/>
</dbReference>
<dbReference type="GO" id="GO:0016787">
    <property type="term" value="F:hydrolase activity"/>
    <property type="evidence" value="ECO:0007669"/>
    <property type="project" value="UniProtKB-KW"/>
</dbReference>
<reference evidence="4 5" key="1">
    <citation type="journal article" date="2020" name="Nat. Food">
        <title>A phased Vanilla planifolia genome enables genetic improvement of flavour and production.</title>
        <authorList>
            <person name="Hasing T."/>
            <person name="Tang H."/>
            <person name="Brym M."/>
            <person name="Khazi F."/>
            <person name="Huang T."/>
            <person name="Chambers A.H."/>
        </authorList>
    </citation>
    <scope>NUCLEOTIDE SEQUENCE [LARGE SCALE GENOMIC DNA]</scope>
    <source>
        <tissue evidence="4">Leaf</tissue>
    </source>
</reference>
<comment type="similarity">
    <text evidence="1">Belongs to the patatin family.</text>
</comment>